<dbReference type="PANTHER" id="PTHR30535:SF7">
    <property type="entry name" value="IRON(III) DICITRATE-BINDING PROTEIN"/>
    <property type="match status" value="1"/>
</dbReference>
<evidence type="ECO:0000259" key="3">
    <source>
        <dbReference type="PROSITE" id="PS50983"/>
    </source>
</evidence>
<dbReference type="PROSITE" id="PS51257">
    <property type="entry name" value="PROKAR_LIPOPROTEIN"/>
    <property type="match status" value="1"/>
</dbReference>
<proteinExistence type="inferred from homology"/>
<keyword evidence="2" id="KW-0732">Signal</keyword>
<organism evidence="4 5">
    <name type="scientific">Enterocloster alcoholdehydrogenati</name>
    <dbReference type="NCBI Taxonomy" id="2547410"/>
    <lineage>
        <taxon>Bacteria</taxon>
        <taxon>Bacillati</taxon>
        <taxon>Bacillota</taxon>
        <taxon>Clostridia</taxon>
        <taxon>Lachnospirales</taxon>
        <taxon>Lachnospiraceae</taxon>
        <taxon>Enterocloster</taxon>
    </lineage>
</organism>
<feature type="signal peptide" evidence="2">
    <location>
        <begin position="1"/>
        <end position="24"/>
    </location>
</feature>
<dbReference type="EMBL" id="BAABXL010000001">
    <property type="protein sequence ID" value="GAA6268328.1"/>
    <property type="molecule type" value="Genomic_DNA"/>
</dbReference>
<dbReference type="PROSITE" id="PS50983">
    <property type="entry name" value="FE_B12_PBP"/>
    <property type="match status" value="1"/>
</dbReference>
<feature type="domain" description="Fe/B12 periplasmic-binding" evidence="3">
    <location>
        <begin position="69"/>
        <end position="338"/>
    </location>
</feature>
<comment type="caution">
    <text evidence="4">The sequence shown here is derived from an EMBL/GenBank/DDBJ whole genome shotgun (WGS) entry which is preliminary data.</text>
</comment>
<name>A0ABQ0AWD1_9FIRM</name>
<evidence type="ECO:0000256" key="2">
    <source>
        <dbReference type="SAM" id="SignalP"/>
    </source>
</evidence>
<dbReference type="SUPFAM" id="SSF53807">
    <property type="entry name" value="Helical backbone' metal receptor"/>
    <property type="match status" value="1"/>
</dbReference>
<sequence>MKHKHLVRAALLMMSAAVIGGCKAAGTETAASSETNAQTETADVSDTAYTPVTIQNGDRTVTFTKMPEKVLCANLYAAENMVMLGLGDRVAGRIAPANPAEKPLPELQAEFDKIPQIEKSHENAVALGADLVIGQVSAFKETAWGSYEQLESKGINCLTITGTIVPDETIEDVYTDIENLGKIFKAEDRAQALIDDIRSQIGEVTEAVSSVQKEERPRVFVLDTFKGNEIYTTSKGLESNLIELAGGINCTRNMDEARWFNTSVETLVEADPDWIIINDYGAQTVEEKKEFLDSNPALSEVTAVKNKNYLVIPLVEVMQDVRAASACRTFAETFHPECFR</sequence>
<dbReference type="PANTHER" id="PTHR30535">
    <property type="entry name" value="VITAMIN B12-BINDING PROTEIN"/>
    <property type="match status" value="1"/>
</dbReference>
<evidence type="ECO:0000256" key="1">
    <source>
        <dbReference type="ARBA" id="ARBA00008814"/>
    </source>
</evidence>
<comment type="similarity">
    <text evidence="1">Belongs to the bacterial solute-binding protein 8 family.</text>
</comment>
<dbReference type="InterPro" id="IPR050902">
    <property type="entry name" value="ABC_Transporter_SBP"/>
</dbReference>
<keyword evidence="5" id="KW-1185">Reference proteome</keyword>
<protein>
    <submittedName>
        <fullName evidence="4">ABC transporter substrate-binding protein</fullName>
    </submittedName>
</protein>
<accession>A0ABQ0AWD1</accession>
<gene>
    <name evidence="4" type="ORF">F130042H8_13880</name>
</gene>
<dbReference type="Gene3D" id="3.40.50.1980">
    <property type="entry name" value="Nitrogenase molybdenum iron protein domain"/>
    <property type="match status" value="2"/>
</dbReference>
<dbReference type="Proteomes" id="UP001600894">
    <property type="component" value="Unassembled WGS sequence"/>
</dbReference>
<dbReference type="Pfam" id="PF01497">
    <property type="entry name" value="Peripla_BP_2"/>
    <property type="match status" value="1"/>
</dbReference>
<evidence type="ECO:0000313" key="4">
    <source>
        <dbReference type="EMBL" id="GAA6268328.1"/>
    </source>
</evidence>
<feature type="chain" id="PRO_5045117840" evidence="2">
    <location>
        <begin position="25"/>
        <end position="340"/>
    </location>
</feature>
<evidence type="ECO:0000313" key="5">
    <source>
        <dbReference type="Proteomes" id="UP001600894"/>
    </source>
</evidence>
<dbReference type="RefSeq" id="WP_390469495.1">
    <property type="nucleotide sequence ID" value="NZ_BAABXL010000001.1"/>
</dbReference>
<reference evidence="4 5" key="1">
    <citation type="submission" date="2024-04" db="EMBL/GenBank/DDBJ databases">
        <title>Defined microbial consortia suppress multidrug-resistant proinflammatory Enterobacteriaceae via ecological control.</title>
        <authorList>
            <person name="Furuichi M."/>
            <person name="Kawaguchi T."/>
            <person name="Pust M."/>
            <person name="Yasuma K."/>
            <person name="Plichta D."/>
            <person name="Hasegawa N."/>
            <person name="Ohya T."/>
            <person name="Bhattarai S."/>
            <person name="Sasajima S."/>
            <person name="Aoto Y."/>
            <person name="Tuganbaev T."/>
            <person name="Yaginuma M."/>
            <person name="Ueda M."/>
            <person name="Okahashi N."/>
            <person name="Amafuji K."/>
            <person name="Kiridooshi Y."/>
            <person name="Sugita K."/>
            <person name="Strazar M."/>
            <person name="Skelly A."/>
            <person name="Suda W."/>
            <person name="Hattori M."/>
            <person name="Nakamoto N."/>
            <person name="Caballero S."/>
            <person name="Norman J."/>
            <person name="Olle B."/>
            <person name="Tanoue T."/>
            <person name="Arita M."/>
            <person name="Bucci V."/>
            <person name="Atarashi K."/>
            <person name="Xavier R."/>
            <person name="Honda K."/>
        </authorList>
    </citation>
    <scope>NUCLEOTIDE SEQUENCE [LARGE SCALE GENOMIC DNA]</scope>
    <source>
        <strain evidence="5">f13</strain>
    </source>
</reference>
<dbReference type="InterPro" id="IPR002491">
    <property type="entry name" value="ABC_transptr_periplasmic_BD"/>
</dbReference>